<dbReference type="AlphaFoldDB" id="A0A4P9W3J5"/>
<dbReference type="EMBL" id="KZ998237">
    <property type="protein sequence ID" value="RKO86392.1"/>
    <property type="molecule type" value="Genomic_DNA"/>
</dbReference>
<feature type="compositionally biased region" description="Low complexity" evidence="1">
    <location>
        <begin position="25"/>
        <end position="37"/>
    </location>
</feature>
<accession>A0A4P9W3J5</accession>
<feature type="compositionally biased region" description="Polar residues" evidence="1">
    <location>
        <begin position="45"/>
        <end position="74"/>
    </location>
</feature>
<gene>
    <name evidence="2" type="ORF">BDK51DRAFT_47015</name>
</gene>
<dbReference type="OrthoDB" id="640249at2759"/>
<evidence type="ECO:0000313" key="2">
    <source>
        <dbReference type="EMBL" id="RKO86392.1"/>
    </source>
</evidence>
<dbReference type="Proteomes" id="UP000269721">
    <property type="component" value="Unassembled WGS sequence"/>
</dbReference>
<feature type="compositionally biased region" description="Polar residues" evidence="1">
    <location>
        <begin position="124"/>
        <end position="135"/>
    </location>
</feature>
<evidence type="ECO:0000313" key="3">
    <source>
        <dbReference type="Proteomes" id="UP000269721"/>
    </source>
</evidence>
<reference evidence="3" key="1">
    <citation type="journal article" date="2018" name="Nat. Microbiol.">
        <title>Leveraging single-cell genomics to expand the fungal tree of life.</title>
        <authorList>
            <person name="Ahrendt S.R."/>
            <person name="Quandt C.A."/>
            <person name="Ciobanu D."/>
            <person name="Clum A."/>
            <person name="Salamov A."/>
            <person name="Andreopoulos B."/>
            <person name="Cheng J.F."/>
            <person name="Woyke T."/>
            <person name="Pelin A."/>
            <person name="Henrissat B."/>
            <person name="Reynolds N.K."/>
            <person name="Benny G.L."/>
            <person name="Smith M.E."/>
            <person name="James T.Y."/>
            <person name="Grigoriev I.V."/>
        </authorList>
    </citation>
    <scope>NUCLEOTIDE SEQUENCE [LARGE SCALE GENOMIC DNA]</scope>
</reference>
<keyword evidence="3" id="KW-1185">Reference proteome</keyword>
<feature type="region of interest" description="Disordered" evidence="1">
    <location>
        <begin position="1"/>
        <end position="139"/>
    </location>
</feature>
<evidence type="ECO:0000256" key="1">
    <source>
        <dbReference type="SAM" id="MobiDB-lite"/>
    </source>
</evidence>
<protein>
    <submittedName>
        <fullName evidence="2">Uncharacterized protein</fullName>
    </submittedName>
</protein>
<organism evidence="2 3">
    <name type="scientific">Blyttiomyces helicus</name>
    <dbReference type="NCBI Taxonomy" id="388810"/>
    <lineage>
        <taxon>Eukaryota</taxon>
        <taxon>Fungi</taxon>
        <taxon>Fungi incertae sedis</taxon>
        <taxon>Chytridiomycota</taxon>
        <taxon>Chytridiomycota incertae sedis</taxon>
        <taxon>Chytridiomycetes</taxon>
        <taxon>Chytridiomycetes incertae sedis</taxon>
        <taxon>Blyttiomyces</taxon>
    </lineage>
</organism>
<proteinExistence type="predicted"/>
<sequence>MSEAASDANTTVAQSEESSNEKKTNTTTNSNASTNSTIQEDPLSINPTSTKSTSFLDMTSSNAQEPTAPLSNMNLPDASGPIQDDTYPLPSADNGLVDDPTIAQGSEQEQDEDESSDTGADWGSYNQGAKFSSDSPTKEDVRTHDYIDVNHIDDNHERVHKFADPFPQADPNYLSPSLDLRSNWGTMLDQLDPGSGVSNGFAHGVRLFMYYNGCQEAGYPLDQDSGLTITDGYKSEFLYF</sequence>
<name>A0A4P9W3J5_9FUNG</name>